<dbReference type="PaxDb" id="65489-OBART10G04570.1"/>
<proteinExistence type="predicted"/>
<sequence length="67" mass="8318">MTKMMKNLSFFMEPRISWLYWRELLPLLTKFFWREANQSGKTEYTMVYETKGFIFRVHGYMPKYKSC</sequence>
<evidence type="ECO:0000313" key="1">
    <source>
        <dbReference type="EnsemblPlants" id="OBART10G04570.1"/>
    </source>
</evidence>
<reference evidence="1" key="1">
    <citation type="journal article" date="2009" name="Rice">
        <title>De Novo Next Generation Sequencing of Plant Genomes.</title>
        <authorList>
            <person name="Rounsley S."/>
            <person name="Marri P.R."/>
            <person name="Yu Y."/>
            <person name="He R."/>
            <person name="Sisneros N."/>
            <person name="Goicoechea J.L."/>
            <person name="Lee S.J."/>
            <person name="Angelova A."/>
            <person name="Kudrna D."/>
            <person name="Luo M."/>
            <person name="Affourtit J."/>
            <person name="Desany B."/>
            <person name="Knight J."/>
            <person name="Niazi F."/>
            <person name="Egholm M."/>
            <person name="Wing R.A."/>
        </authorList>
    </citation>
    <scope>NUCLEOTIDE SEQUENCE [LARGE SCALE GENOMIC DNA]</scope>
    <source>
        <strain evidence="1">cv. IRGC 105608</strain>
    </source>
</reference>
<dbReference type="AlphaFoldDB" id="A0A0D3HBW1"/>
<dbReference type="Proteomes" id="UP000026960">
    <property type="component" value="Chromosome 10"/>
</dbReference>
<protein>
    <submittedName>
        <fullName evidence="1">Uncharacterized protein</fullName>
    </submittedName>
</protein>
<dbReference type="Gramene" id="OBART10G04570.1">
    <property type="protein sequence ID" value="OBART10G04570.1"/>
    <property type="gene ID" value="OBART10G04570"/>
</dbReference>
<dbReference type="EnsemblPlants" id="OBART10G04570.1">
    <property type="protein sequence ID" value="OBART10G04570.1"/>
    <property type="gene ID" value="OBART10G04570"/>
</dbReference>
<accession>A0A0D3HBW1</accession>
<evidence type="ECO:0000313" key="2">
    <source>
        <dbReference type="Proteomes" id="UP000026960"/>
    </source>
</evidence>
<reference evidence="1" key="2">
    <citation type="submission" date="2015-03" db="UniProtKB">
        <authorList>
            <consortium name="EnsemblPlants"/>
        </authorList>
    </citation>
    <scope>IDENTIFICATION</scope>
</reference>
<name>A0A0D3HBW1_9ORYZ</name>
<organism evidence="1">
    <name type="scientific">Oryza barthii</name>
    <dbReference type="NCBI Taxonomy" id="65489"/>
    <lineage>
        <taxon>Eukaryota</taxon>
        <taxon>Viridiplantae</taxon>
        <taxon>Streptophyta</taxon>
        <taxon>Embryophyta</taxon>
        <taxon>Tracheophyta</taxon>
        <taxon>Spermatophyta</taxon>
        <taxon>Magnoliopsida</taxon>
        <taxon>Liliopsida</taxon>
        <taxon>Poales</taxon>
        <taxon>Poaceae</taxon>
        <taxon>BOP clade</taxon>
        <taxon>Oryzoideae</taxon>
        <taxon>Oryzeae</taxon>
        <taxon>Oryzinae</taxon>
        <taxon>Oryza</taxon>
    </lineage>
</organism>
<keyword evidence="2" id="KW-1185">Reference proteome</keyword>
<dbReference type="HOGENOM" id="CLU_2816548_0_0_1"/>